<dbReference type="RefSeq" id="WP_223878875.1">
    <property type="nucleotide sequence ID" value="NZ_CAXQEU010000128.1"/>
</dbReference>
<dbReference type="PANTHER" id="PTHR21666">
    <property type="entry name" value="PEPTIDASE-RELATED"/>
    <property type="match status" value="1"/>
</dbReference>
<dbReference type="Pfam" id="PF01551">
    <property type="entry name" value="Peptidase_M23"/>
    <property type="match status" value="1"/>
</dbReference>
<evidence type="ECO:0000256" key="1">
    <source>
        <dbReference type="ARBA" id="ARBA00022729"/>
    </source>
</evidence>
<dbReference type="EMBL" id="JAPFGC010000002">
    <property type="protein sequence ID" value="MDA0177863.1"/>
    <property type="molecule type" value="Genomic_DNA"/>
</dbReference>
<dbReference type="InterPro" id="IPR050570">
    <property type="entry name" value="Cell_wall_metabolism_enzyme"/>
</dbReference>
<keyword evidence="2" id="KW-0175">Coiled coil</keyword>
<dbReference type="Gene3D" id="6.10.250.3150">
    <property type="match status" value="1"/>
</dbReference>
<keyword evidence="6" id="KW-1185">Reference proteome</keyword>
<comment type="caution">
    <text evidence="5">The sequence shown here is derived from an EMBL/GenBank/DDBJ whole genome shotgun (WGS) entry which is preliminary data.</text>
</comment>
<evidence type="ECO:0000313" key="5">
    <source>
        <dbReference type="EMBL" id="MDA0177863.1"/>
    </source>
</evidence>
<feature type="coiled-coil region" evidence="2">
    <location>
        <begin position="86"/>
        <end position="120"/>
    </location>
</feature>
<feature type="signal peptide" evidence="3">
    <location>
        <begin position="1"/>
        <end position="25"/>
    </location>
</feature>
<organism evidence="5 6">
    <name type="scientific">Mesoflavibacter profundi</name>
    <dbReference type="NCBI Taxonomy" id="2708110"/>
    <lineage>
        <taxon>Bacteria</taxon>
        <taxon>Pseudomonadati</taxon>
        <taxon>Bacteroidota</taxon>
        <taxon>Flavobacteriia</taxon>
        <taxon>Flavobacteriales</taxon>
        <taxon>Flavobacteriaceae</taxon>
        <taxon>Mesoflavibacter</taxon>
    </lineage>
</organism>
<proteinExistence type="predicted"/>
<dbReference type="SUPFAM" id="SSF51261">
    <property type="entry name" value="Duplicated hybrid motif"/>
    <property type="match status" value="1"/>
</dbReference>
<reference evidence="5" key="1">
    <citation type="submission" date="2022-11" db="EMBL/GenBank/DDBJ databases">
        <title>Refractory cell wall polysaccharides provide important carbon source for microbial heterotrophs in the hadal ocean.</title>
        <authorList>
            <person name="Zhu X."/>
        </authorList>
    </citation>
    <scope>NUCLEOTIDE SEQUENCE</scope>
    <source>
        <strain evidence="5">MTRN7</strain>
    </source>
</reference>
<keyword evidence="1 3" id="KW-0732">Signal</keyword>
<dbReference type="Proteomes" id="UP001149142">
    <property type="component" value="Unassembled WGS sequence"/>
</dbReference>
<feature type="chain" id="PRO_5047333805" evidence="3">
    <location>
        <begin position="26"/>
        <end position="409"/>
    </location>
</feature>
<evidence type="ECO:0000256" key="2">
    <source>
        <dbReference type="SAM" id="Coils"/>
    </source>
</evidence>
<feature type="coiled-coil region" evidence="2">
    <location>
        <begin position="154"/>
        <end position="244"/>
    </location>
</feature>
<dbReference type="CDD" id="cd12797">
    <property type="entry name" value="M23_peptidase"/>
    <property type="match status" value="1"/>
</dbReference>
<gene>
    <name evidence="5" type="ORF">OOZ35_10205</name>
</gene>
<feature type="coiled-coil region" evidence="2">
    <location>
        <begin position="23"/>
        <end position="50"/>
    </location>
</feature>
<evidence type="ECO:0000256" key="3">
    <source>
        <dbReference type="SAM" id="SignalP"/>
    </source>
</evidence>
<evidence type="ECO:0000313" key="6">
    <source>
        <dbReference type="Proteomes" id="UP001149142"/>
    </source>
</evidence>
<sequence>MMKLRRILNTTITLLFVLGITLAQAQTTKKDQLEARRIELRKEIEKINSLLFSNQSKKKSQTALIEDLNYKLSVTNNLIKVTNQQANLLTRSIANNQKEITQLRDELSILKENYAKTIQKSYKNKSEQSRVMFLLSSENFRQAYKRLQYMNQYAKVQQKQAEDIKVKAKKLQDLNLGLVKQKEEKDKLIAENKVIQKQLEADRKQHESVMADIKKDLSKYASQIKDKQKEVNKIDQEIDRIIKAEIAKSNKKAGKTSTYESGFALTAEAKLVAADFLNNKGKLPWPVEKGVVRLRYGKQRSLIDPKLEIQSNGVRIATERAAKVRAVFKGTVLAVMVQKTSNPVVLIQHGNYITAYGNLQRVFVKKGDEISTKQEIGEVFTDSEGETMLKFSIYKNNASQNPAEWIYKM</sequence>
<name>A0ABT4S1B9_9FLAO</name>
<dbReference type="InterPro" id="IPR016047">
    <property type="entry name" value="M23ase_b-sheet_dom"/>
</dbReference>
<protein>
    <submittedName>
        <fullName evidence="5">Peptidoglycan DD-metalloendopeptidase family protein</fullName>
    </submittedName>
</protein>
<feature type="domain" description="M23ase beta-sheet core" evidence="4">
    <location>
        <begin position="311"/>
        <end position="402"/>
    </location>
</feature>
<evidence type="ECO:0000259" key="4">
    <source>
        <dbReference type="Pfam" id="PF01551"/>
    </source>
</evidence>
<accession>A0ABT4S1B9</accession>
<dbReference type="Gene3D" id="2.70.70.10">
    <property type="entry name" value="Glucose Permease (Domain IIA)"/>
    <property type="match status" value="1"/>
</dbReference>
<dbReference type="InterPro" id="IPR011055">
    <property type="entry name" value="Dup_hybrid_motif"/>
</dbReference>
<dbReference type="PANTHER" id="PTHR21666:SF289">
    <property type="entry name" value="L-ALA--D-GLU ENDOPEPTIDASE"/>
    <property type="match status" value="1"/>
</dbReference>